<evidence type="ECO:0000256" key="8">
    <source>
        <dbReference type="ARBA" id="ARBA00023004"/>
    </source>
</evidence>
<evidence type="ECO:0000256" key="3">
    <source>
        <dbReference type="ARBA" id="ARBA00022617"/>
    </source>
</evidence>
<gene>
    <name evidence="12" type="ORF">A45J_2148</name>
</gene>
<keyword evidence="4 10" id="KW-0812">Transmembrane</keyword>
<feature type="domain" description="Cytochrome b/b6 C-terminal region profile" evidence="11">
    <location>
        <begin position="1"/>
        <end position="131"/>
    </location>
</feature>
<comment type="caution">
    <text evidence="12">The sequence shown here is derived from an EMBL/GenBank/DDBJ whole genome shotgun (WGS) entry which is preliminary data.</text>
</comment>
<sequence length="131" mass="14621">MENTNRKNMVFYPNFLFKEAVAALVIVIVVVAMALLMPMKVGDPADPSDSSFKPRPEWYFMAPFYLLKIFPSNLEIIPTVIGPILTFVFLLILPFVDKNPEIHPGNRKLAMLLMGGGVLLILLFTVLGILA</sequence>
<keyword evidence="9 10" id="KW-0472">Membrane</keyword>
<dbReference type="SUPFAM" id="SSF81648">
    <property type="entry name" value="a domain/subunit of cytochrome bc1 complex (Ubiquinol-cytochrome c reductase)"/>
    <property type="match status" value="1"/>
</dbReference>
<keyword evidence="2" id="KW-0813">Transport</keyword>
<keyword evidence="7 10" id="KW-1133">Transmembrane helix</keyword>
<dbReference type="InterPro" id="IPR005798">
    <property type="entry name" value="Cyt_b/b6_C"/>
</dbReference>
<keyword evidence="6" id="KW-0249">Electron transport</keyword>
<dbReference type="PROSITE" id="PS51003">
    <property type="entry name" value="CYTB_CTER"/>
    <property type="match status" value="1"/>
</dbReference>
<dbReference type="InterPro" id="IPR027387">
    <property type="entry name" value="Cytb/b6-like_sf"/>
</dbReference>
<accession>A0A5J4L6N5</accession>
<feature type="transmembrane region" description="Helical" evidence="10">
    <location>
        <begin position="76"/>
        <end position="97"/>
    </location>
</feature>
<dbReference type="GO" id="GO:0009055">
    <property type="term" value="F:electron transfer activity"/>
    <property type="evidence" value="ECO:0007669"/>
    <property type="project" value="InterPro"/>
</dbReference>
<evidence type="ECO:0000259" key="11">
    <source>
        <dbReference type="PROSITE" id="PS51003"/>
    </source>
</evidence>
<evidence type="ECO:0000313" key="12">
    <source>
        <dbReference type="EMBL" id="GER94387.1"/>
    </source>
</evidence>
<evidence type="ECO:0000256" key="9">
    <source>
        <dbReference type="ARBA" id="ARBA00023136"/>
    </source>
</evidence>
<proteinExistence type="predicted"/>
<dbReference type="GO" id="GO:0046872">
    <property type="term" value="F:metal ion binding"/>
    <property type="evidence" value="ECO:0007669"/>
    <property type="project" value="UniProtKB-KW"/>
</dbReference>
<feature type="transmembrane region" description="Helical" evidence="10">
    <location>
        <begin position="109"/>
        <end position="130"/>
    </location>
</feature>
<evidence type="ECO:0000256" key="7">
    <source>
        <dbReference type="ARBA" id="ARBA00022989"/>
    </source>
</evidence>
<dbReference type="Gene3D" id="1.20.810.10">
    <property type="entry name" value="Cytochrome Bc1 Complex, Chain C"/>
    <property type="match status" value="1"/>
</dbReference>
<dbReference type="AlphaFoldDB" id="A0A5J4L6N5"/>
<evidence type="ECO:0000256" key="6">
    <source>
        <dbReference type="ARBA" id="ARBA00022982"/>
    </source>
</evidence>
<dbReference type="Pfam" id="PF00032">
    <property type="entry name" value="Cytochrom_B_C"/>
    <property type="match status" value="1"/>
</dbReference>
<dbReference type="GO" id="GO:0016491">
    <property type="term" value="F:oxidoreductase activity"/>
    <property type="evidence" value="ECO:0007669"/>
    <property type="project" value="InterPro"/>
</dbReference>
<evidence type="ECO:0000256" key="1">
    <source>
        <dbReference type="ARBA" id="ARBA00004141"/>
    </source>
</evidence>
<dbReference type="InterPro" id="IPR036150">
    <property type="entry name" value="Cyt_b/b6_C_sf"/>
</dbReference>
<evidence type="ECO:0000256" key="5">
    <source>
        <dbReference type="ARBA" id="ARBA00022723"/>
    </source>
</evidence>
<comment type="subcellular location">
    <subcellularLocation>
        <location evidence="1">Membrane</location>
        <topology evidence="1">Multi-pass membrane protein</topology>
    </subcellularLocation>
</comment>
<dbReference type="EMBL" id="BLAB01000001">
    <property type="protein sequence ID" value="GER94387.1"/>
    <property type="molecule type" value="Genomic_DNA"/>
</dbReference>
<evidence type="ECO:0000256" key="2">
    <source>
        <dbReference type="ARBA" id="ARBA00022448"/>
    </source>
</evidence>
<feature type="transmembrane region" description="Helical" evidence="10">
    <location>
        <begin position="20"/>
        <end position="39"/>
    </location>
</feature>
<evidence type="ECO:0000256" key="10">
    <source>
        <dbReference type="SAM" id="Phobius"/>
    </source>
</evidence>
<evidence type="ECO:0000256" key="4">
    <source>
        <dbReference type="ARBA" id="ARBA00022692"/>
    </source>
</evidence>
<dbReference type="GO" id="GO:0016020">
    <property type="term" value="C:membrane"/>
    <property type="evidence" value="ECO:0007669"/>
    <property type="project" value="UniProtKB-SubCell"/>
</dbReference>
<keyword evidence="5" id="KW-0479">Metal-binding</keyword>
<keyword evidence="8" id="KW-0408">Iron</keyword>
<keyword evidence="3" id="KW-0349">Heme</keyword>
<organism evidence="12">
    <name type="scientific">hot springs metagenome</name>
    <dbReference type="NCBI Taxonomy" id="433727"/>
    <lineage>
        <taxon>unclassified sequences</taxon>
        <taxon>metagenomes</taxon>
        <taxon>ecological metagenomes</taxon>
    </lineage>
</organism>
<reference evidence="12" key="1">
    <citation type="submission" date="2019-10" db="EMBL/GenBank/DDBJ databases">
        <title>Metagenomic sequencing of thiosulfate-disproportionating enrichment culture.</title>
        <authorList>
            <person name="Umezawa K."/>
            <person name="Kojima H."/>
            <person name="Fukui M."/>
        </authorList>
    </citation>
    <scope>NUCLEOTIDE SEQUENCE</scope>
    <source>
        <strain evidence="12">45J</strain>
    </source>
</reference>
<protein>
    <recommendedName>
        <fullName evidence="11">Cytochrome b/b6 C-terminal region profile domain-containing protein</fullName>
    </recommendedName>
</protein>
<name>A0A5J4L6N5_9ZZZZ</name>